<dbReference type="InterPro" id="IPR000905">
    <property type="entry name" value="Gcp-like_dom"/>
</dbReference>
<dbReference type="RefSeq" id="WP_012544264.1">
    <property type="nucleotide sequence ID" value="NC_011295.1"/>
</dbReference>
<name>B5Y890_COPPD</name>
<accession>B5Y890</accession>
<feature type="domain" description="Gcp-like" evidence="1">
    <location>
        <begin position="49"/>
        <end position="90"/>
    </location>
</feature>
<keyword evidence="2" id="KW-0645">Protease</keyword>
<dbReference type="Pfam" id="PF00814">
    <property type="entry name" value="TsaD"/>
    <property type="match status" value="1"/>
</dbReference>
<dbReference type="OrthoDB" id="9809995at2"/>
<evidence type="ECO:0000313" key="2">
    <source>
        <dbReference type="EMBL" id="ACI17612.1"/>
    </source>
</evidence>
<gene>
    <name evidence="2" type="ordered locus">COPRO5265_0632</name>
</gene>
<dbReference type="eggNOG" id="COG1214">
    <property type="taxonomic scope" value="Bacteria"/>
</dbReference>
<keyword evidence="3" id="KW-1185">Reference proteome</keyword>
<evidence type="ECO:0000313" key="3">
    <source>
        <dbReference type="Proteomes" id="UP000001732"/>
    </source>
</evidence>
<reference evidence="3" key="1">
    <citation type="submission" date="2008-08" db="EMBL/GenBank/DDBJ databases">
        <title>The complete genome sequence of Coprothermobacter proteolyticus strain ATCC 5245 / DSM 5265 / BT.</title>
        <authorList>
            <person name="Dodson R.J."/>
            <person name="Durkin A.S."/>
            <person name="Wu M."/>
            <person name="Eisen J."/>
            <person name="Sutton G."/>
        </authorList>
    </citation>
    <scope>NUCLEOTIDE SEQUENCE [LARGE SCALE GENOMIC DNA]</scope>
    <source>
        <strain evidence="3">ATCC 35245 / DSM 5265 / OCM 4 / BT</strain>
    </source>
</reference>
<dbReference type="Gene3D" id="3.30.420.40">
    <property type="match status" value="1"/>
</dbReference>
<dbReference type="EMBL" id="CP001145">
    <property type="protein sequence ID" value="ACI17612.1"/>
    <property type="molecule type" value="Genomic_DNA"/>
</dbReference>
<keyword evidence="2" id="KW-0378">Hydrolase</keyword>
<sequence>MHNIHKVLVIQTAFPNEVAGIYEPEKRFPFKWFFLQGKTLEALCDIEIPEDLDAVAVAVGPGRFTSTRVGVGFALGLGMSRELPLIPLNVFDLIDSEGAEGWYLIMSRKDEYYGSYRANFREVKREIFSDIPKTDVARVLDQDHPLTFADLEQFLQKRGLPDGTSWETLKVEYMKEVAEEYKLWK</sequence>
<reference evidence="2 3" key="2">
    <citation type="journal article" date="2014" name="Genome Announc.">
        <title>Complete Genome Sequence of Coprothermobacter proteolyticus DSM 5265.</title>
        <authorList>
            <person name="Alexiev A."/>
            <person name="Coil D.A."/>
            <person name="Badger J.H."/>
            <person name="Enticknap J."/>
            <person name="Ward N."/>
            <person name="Robb F.T."/>
            <person name="Eisen J.A."/>
        </authorList>
    </citation>
    <scope>NUCLEOTIDE SEQUENCE [LARGE SCALE GENOMIC DNA]</scope>
    <source>
        <strain evidence="3">ATCC 35245 / DSM 5265 / OCM 4 / BT</strain>
    </source>
</reference>
<proteinExistence type="predicted"/>
<dbReference type="HOGENOM" id="CLU_1458960_0_0_9"/>
<dbReference type="GO" id="GO:0008233">
    <property type="term" value="F:peptidase activity"/>
    <property type="evidence" value="ECO:0007669"/>
    <property type="project" value="UniProtKB-KW"/>
</dbReference>
<protein>
    <submittedName>
        <fullName evidence="2">Glycoprotease family</fullName>
    </submittedName>
</protein>
<dbReference type="InterPro" id="IPR043129">
    <property type="entry name" value="ATPase_NBD"/>
</dbReference>
<organism evidence="2 3">
    <name type="scientific">Coprothermobacter proteolyticus (strain ATCC 35245 / DSM 5265 / OCM 4 / BT)</name>
    <dbReference type="NCBI Taxonomy" id="309798"/>
    <lineage>
        <taxon>Bacteria</taxon>
        <taxon>Pseudomonadati</taxon>
        <taxon>Coprothermobacterota</taxon>
        <taxon>Coprothermobacteria</taxon>
        <taxon>Coprothermobacterales</taxon>
        <taxon>Coprothermobacteraceae</taxon>
        <taxon>Coprothermobacter</taxon>
    </lineage>
</organism>
<dbReference type="GO" id="GO:0006508">
    <property type="term" value="P:proteolysis"/>
    <property type="evidence" value="ECO:0007669"/>
    <property type="project" value="UniProtKB-KW"/>
</dbReference>
<evidence type="ECO:0000259" key="1">
    <source>
        <dbReference type="Pfam" id="PF00814"/>
    </source>
</evidence>
<dbReference type="AlphaFoldDB" id="B5Y890"/>
<dbReference type="KEGG" id="cpo:COPRO5265_0632"/>
<dbReference type="Proteomes" id="UP000001732">
    <property type="component" value="Chromosome"/>
</dbReference>
<dbReference type="SUPFAM" id="SSF53067">
    <property type="entry name" value="Actin-like ATPase domain"/>
    <property type="match status" value="1"/>
</dbReference>
<dbReference type="STRING" id="309798.COPRO5265_0632"/>